<dbReference type="InterPro" id="IPR036047">
    <property type="entry name" value="F-box-like_dom_sf"/>
</dbReference>
<evidence type="ECO:0000256" key="1">
    <source>
        <dbReference type="SAM" id="MobiDB-lite"/>
    </source>
</evidence>
<keyword evidence="3" id="KW-1185">Reference proteome</keyword>
<feature type="compositionally biased region" description="Low complexity" evidence="1">
    <location>
        <begin position="319"/>
        <end position="334"/>
    </location>
</feature>
<name>A0A067PTT9_9AGAM</name>
<feature type="compositionally biased region" description="Pro residues" evidence="1">
    <location>
        <begin position="451"/>
        <end position="472"/>
    </location>
</feature>
<dbReference type="Proteomes" id="UP000027265">
    <property type="component" value="Unassembled WGS sequence"/>
</dbReference>
<protein>
    <recommendedName>
        <fullName evidence="4">F-box domain-containing protein</fullName>
    </recommendedName>
</protein>
<dbReference type="AlphaFoldDB" id="A0A067PTT9"/>
<feature type="region of interest" description="Disordered" evidence="1">
    <location>
        <begin position="312"/>
        <end position="343"/>
    </location>
</feature>
<dbReference type="OrthoDB" id="3226064at2759"/>
<feature type="region of interest" description="Disordered" evidence="1">
    <location>
        <begin position="74"/>
        <end position="107"/>
    </location>
</feature>
<sequence length="708" mass="78407">MSSVRLGPNIFSLPTEVIEHVLVSSVVDGSAKAISQLAQTCRHFRHIIYQSPDQHLWREVFRTTFDDPRPAIAARNSGRAIANSREQSVAIGSSSPGNPHKDRQGSLSCSTELIKWEKDFTERQAATAYIQRNTCRSSLLSRSSPDPIPASSSKRKSRSQSPRLHDDTDLLRTLRAVLDTLLKALPLPSTVTLSYPSNKPPRNFPPRTSNIILSDSNVTAQTSSDQLIEDAVPSVIHTVTQWRSSNISWAEKVLKSHGYPLRLMEKLIMKSDRGFDAEFDQSEVGRLFYRLVCCTGFIPVRLSEGDAVAKRINRRAGDGTPTDSESEGEGTTTPQGLADRSIAGQEILARRRARLRVYDMRYLARERHWGPYLPVRSGSSKSSRRRDDDEPLERRIAMIFGVHPNDLTVEVAETEDSTDDDEDGDGDDGAEYQPEAEDMESDEEEDFLLPLIPPTPAPDPAAAPSPPRPLPQPHLLLPDWSYLAAVRQVVEANLSEVATEEMLEGLRDLGGVRIGSAPRNFGSVYRDGAVDAGTSNGVGGEGEGWDWAGVAGAWRRCVCWMDYRDLIIGLLTLNLLQPQIHSPSSRFSDSELAEAMRIIPMTLRITSYGPAHPEWPGRPTIHVEGQAEGPEHTARKVWGTVGMIGDGNIRWNLIHCRLDGTQWEDEWVMEGVQIGGVGSAMGILGMWTGANHERTDPLGPSWMWKVRP</sequence>
<dbReference type="HOGENOM" id="CLU_024646_0_0_1"/>
<evidence type="ECO:0008006" key="4">
    <source>
        <dbReference type="Google" id="ProtNLM"/>
    </source>
</evidence>
<feature type="compositionally biased region" description="Acidic residues" evidence="1">
    <location>
        <begin position="414"/>
        <end position="447"/>
    </location>
</feature>
<feature type="region of interest" description="Disordered" evidence="1">
    <location>
        <begin position="414"/>
        <end position="472"/>
    </location>
</feature>
<dbReference type="STRING" id="933084.A0A067PTT9"/>
<feature type="compositionally biased region" description="Polar residues" evidence="1">
    <location>
        <begin position="84"/>
        <end position="97"/>
    </location>
</feature>
<organism evidence="2 3">
    <name type="scientific">Jaapia argillacea MUCL 33604</name>
    <dbReference type="NCBI Taxonomy" id="933084"/>
    <lineage>
        <taxon>Eukaryota</taxon>
        <taxon>Fungi</taxon>
        <taxon>Dikarya</taxon>
        <taxon>Basidiomycota</taxon>
        <taxon>Agaricomycotina</taxon>
        <taxon>Agaricomycetes</taxon>
        <taxon>Agaricomycetidae</taxon>
        <taxon>Jaapiales</taxon>
        <taxon>Jaapiaceae</taxon>
        <taxon>Jaapia</taxon>
    </lineage>
</organism>
<gene>
    <name evidence="2" type="ORF">JAAARDRAFT_57963</name>
</gene>
<proteinExistence type="predicted"/>
<dbReference type="SUPFAM" id="SSF81383">
    <property type="entry name" value="F-box domain"/>
    <property type="match status" value="1"/>
</dbReference>
<dbReference type="EMBL" id="KL197718">
    <property type="protein sequence ID" value="KDQ58233.1"/>
    <property type="molecule type" value="Genomic_DNA"/>
</dbReference>
<dbReference type="InParanoid" id="A0A067PTT9"/>
<reference evidence="3" key="1">
    <citation type="journal article" date="2014" name="Proc. Natl. Acad. Sci. U.S.A.">
        <title>Extensive sampling of basidiomycete genomes demonstrates inadequacy of the white-rot/brown-rot paradigm for wood decay fungi.</title>
        <authorList>
            <person name="Riley R."/>
            <person name="Salamov A.A."/>
            <person name="Brown D.W."/>
            <person name="Nagy L.G."/>
            <person name="Floudas D."/>
            <person name="Held B.W."/>
            <person name="Levasseur A."/>
            <person name="Lombard V."/>
            <person name="Morin E."/>
            <person name="Otillar R."/>
            <person name="Lindquist E.A."/>
            <person name="Sun H."/>
            <person name="LaButti K.M."/>
            <person name="Schmutz J."/>
            <person name="Jabbour D."/>
            <person name="Luo H."/>
            <person name="Baker S.E."/>
            <person name="Pisabarro A.G."/>
            <person name="Walton J.D."/>
            <person name="Blanchette R.A."/>
            <person name="Henrissat B."/>
            <person name="Martin F."/>
            <person name="Cullen D."/>
            <person name="Hibbett D.S."/>
            <person name="Grigoriev I.V."/>
        </authorList>
    </citation>
    <scope>NUCLEOTIDE SEQUENCE [LARGE SCALE GENOMIC DNA]</scope>
    <source>
        <strain evidence="3">MUCL 33604</strain>
    </source>
</reference>
<evidence type="ECO:0000313" key="3">
    <source>
        <dbReference type="Proteomes" id="UP000027265"/>
    </source>
</evidence>
<evidence type="ECO:0000313" key="2">
    <source>
        <dbReference type="EMBL" id="KDQ58233.1"/>
    </source>
</evidence>
<feature type="region of interest" description="Disordered" evidence="1">
    <location>
        <begin position="138"/>
        <end position="167"/>
    </location>
</feature>
<accession>A0A067PTT9</accession>